<organism evidence="2 3">
    <name type="scientific">Aspergillus pseudotamarii</name>
    <dbReference type="NCBI Taxonomy" id="132259"/>
    <lineage>
        <taxon>Eukaryota</taxon>
        <taxon>Fungi</taxon>
        <taxon>Dikarya</taxon>
        <taxon>Ascomycota</taxon>
        <taxon>Pezizomycotina</taxon>
        <taxon>Eurotiomycetes</taxon>
        <taxon>Eurotiomycetidae</taxon>
        <taxon>Eurotiales</taxon>
        <taxon>Aspergillaceae</taxon>
        <taxon>Aspergillus</taxon>
        <taxon>Aspergillus subgen. Circumdati</taxon>
    </lineage>
</organism>
<dbReference type="AlphaFoldDB" id="A0A5N6SWI6"/>
<feature type="signal peptide" evidence="1">
    <location>
        <begin position="1"/>
        <end position="15"/>
    </location>
</feature>
<dbReference type="OrthoDB" id="4377849at2759"/>
<dbReference type="GeneID" id="43638442"/>
<keyword evidence="3" id="KW-1185">Reference proteome</keyword>
<keyword evidence="1" id="KW-0732">Signal</keyword>
<reference evidence="2 3" key="1">
    <citation type="submission" date="2019-04" db="EMBL/GenBank/DDBJ databases">
        <title>Friends and foes A comparative genomics study of 23 Aspergillus species from section Flavi.</title>
        <authorList>
            <consortium name="DOE Joint Genome Institute"/>
            <person name="Kjaerbolling I."/>
            <person name="Vesth T."/>
            <person name="Frisvad J.C."/>
            <person name="Nybo J.L."/>
            <person name="Theobald S."/>
            <person name="Kildgaard S."/>
            <person name="Isbrandt T."/>
            <person name="Kuo A."/>
            <person name="Sato A."/>
            <person name="Lyhne E.K."/>
            <person name="Kogle M.E."/>
            <person name="Wiebenga A."/>
            <person name="Kun R.S."/>
            <person name="Lubbers R.J."/>
            <person name="Makela M.R."/>
            <person name="Barry K."/>
            <person name="Chovatia M."/>
            <person name="Clum A."/>
            <person name="Daum C."/>
            <person name="Haridas S."/>
            <person name="He G."/>
            <person name="LaButti K."/>
            <person name="Lipzen A."/>
            <person name="Mondo S."/>
            <person name="Riley R."/>
            <person name="Salamov A."/>
            <person name="Simmons B.A."/>
            <person name="Magnuson J.K."/>
            <person name="Henrissat B."/>
            <person name="Mortensen U.H."/>
            <person name="Larsen T.O."/>
            <person name="Devries R.P."/>
            <person name="Grigoriev I.V."/>
            <person name="Machida M."/>
            <person name="Baker S.E."/>
            <person name="Andersen M.R."/>
        </authorList>
    </citation>
    <scope>NUCLEOTIDE SEQUENCE [LARGE SCALE GENOMIC DNA]</scope>
    <source>
        <strain evidence="2 3">CBS 117625</strain>
    </source>
</reference>
<dbReference type="RefSeq" id="XP_031915121.1">
    <property type="nucleotide sequence ID" value="XM_032054232.1"/>
</dbReference>
<evidence type="ECO:0000313" key="2">
    <source>
        <dbReference type="EMBL" id="KAE8139058.1"/>
    </source>
</evidence>
<feature type="chain" id="PRO_5024913229" evidence="1">
    <location>
        <begin position="16"/>
        <end position="105"/>
    </location>
</feature>
<dbReference type="EMBL" id="ML743568">
    <property type="protein sequence ID" value="KAE8139058.1"/>
    <property type="molecule type" value="Genomic_DNA"/>
</dbReference>
<proteinExistence type="predicted"/>
<gene>
    <name evidence="2" type="ORF">BDV38DRAFT_243522</name>
</gene>
<dbReference type="Proteomes" id="UP000325672">
    <property type="component" value="Unassembled WGS sequence"/>
</dbReference>
<name>A0A5N6SWI6_ASPPS</name>
<evidence type="ECO:0000256" key="1">
    <source>
        <dbReference type="SAM" id="SignalP"/>
    </source>
</evidence>
<sequence length="105" mass="11266">MLLLNFLTYTGIAAAMTCNIIGPGSGNCRSCPSDNCDIKRKFNTGSKQDFGCVWPDGGPVNGRKRWGYNKAHDCFVSEVRLGKCNINGVTDCVVSFAQGFAPPPS</sequence>
<evidence type="ECO:0000313" key="3">
    <source>
        <dbReference type="Proteomes" id="UP000325672"/>
    </source>
</evidence>
<accession>A0A5N6SWI6</accession>
<protein>
    <submittedName>
        <fullName evidence="2">Uncharacterized protein</fullName>
    </submittedName>
</protein>